<keyword evidence="1" id="KW-0245">EGF-like domain</keyword>
<keyword evidence="1" id="KW-1015">Disulfide bond</keyword>
<accession>A0A0C2ME98</accession>
<organism evidence="3 4">
    <name type="scientific">Thelohanellus kitauei</name>
    <name type="common">Myxosporean</name>
    <dbReference type="NCBI Taxonomy" id="669202"/>
    <lineage>
        <taxon>Eukaryota</taxon>
        <taxon>Metazoa</taxon>
        <taxon>Cnidaria</taxon>
        <taxon>Myxozoa</taxon>
        <taxon>Myxosporea</taxon>
        <taxon>Bivalvulida</taxon>
        <taxon>Platysporina</taxon>
        <taxon>Myxobolidae</taxon>
        <taxon>Thelohanellus</taxon>
    </lineage>
</organism>
<sequence>MLLYVDDILVSRTPIPVLDLDFRVDENLEDYVAPEKLFKMNVKIGVFFVTNLSISAKKKKNYTVINQEYNFYPDEEVMVPSISNDCFRVDGVVFTLACFNYTGFNCQYDYYENELLKTDFDTGELVCKDVNNCFADEPRCDLNLTLGEEPFCQNNGTCFISLDTKEKYCECPKGYVGRDCRYIACDLESDKLYFENDSEICFENSPKTANISYQEYD</sequence>
<protein>
    <recommendedName>
        <fullName evidence="2">EGF-like domain-containing protein</fullName>
    </recommendedName>
</protein>
<gene>
    <name evidence="3" type="ORF">RF11_02838</name>
</gene>
<dbReference type="PROSITE" id="PS50026">
    <property type="entry name" value="EGF_3"/>
    <property type="match status" value="1"/>
</dbReference>
<dbReference type="InterPro" id="IPR000742">
    <property type="entry name" value="EGF"/>
</dbReference>
<evidence type="ECO:0000313" key="4">
    <source>
        <dbReference type="Proteomes" id="UP000031668"/>
    </source>
</evidence>
<dbReference type="PROSITE" id="PS00022">
    <property type="entry name" value="EGF_1"/>
    <property type="match status" value="1"/>
</dbReference>
<evidence type="ECO:0000313" key="3">
    <source>
        <dbReference type="EMBL" id="KII62719.1"/>
    </source>
</evidence>
<dbReference type="CDD" id="cd00054">
    <property type="entry name" value="EGF_CA"/>
    <property type="match status" value="1"/>
</dbReference>
<dbReference type="AlphaFoldDB" id="A0A0C2ME98"/>
<comment type="caution">
    <text evidence="1">Lacks conserved residue(s) required for the propagation of feature annotation.</text>
</comment>
<evidence type="ECO:0000256" key="1">
    <source>
        <dbReference type="PROSITE-ProRule" id="PRU00076"/>
    </source>
</evidence>
<feature type="domain" description="EGF-like" evidence="2">
    <location>
        <begin position="141"/>
        <end position="181"/>
    </location>
</feature>
<feature type="disulfide bond" evidence="1">
    <location>
        <begin position="171"/>
        <end position="180"/>
    </location>
</feature>
<dbReference type="EMBL" id="JWZT01004879">
    <property type="protein sequence ID" value="KII62719.1"/>
    <property type="molecule type" value="Genomic_DNA"/>
</dbReference>
<dbReference type="OrthoDB" id="5987653at2759"/>
<comment type="caution">
    <text evidence="3">The sequence shown here is derived from an EMBL/GenBank/DDBJ whole genome shotgun (WGS) entry which is preliminary data.</text>
</comment>
<reference evidence="3 4" key="1">
    <citation type="journal article" date="2014" name="Genome Biol. Evol.">
        <title>The genome of the myxosporean Thelohanellus kitauei shows adaptations to nutrient acquisition within its fish host.</title>
        <authorList>
            <person name="Yang Y."/>
            <person name="Xiong J."/>
            <person name="Zhou Z."/>
            <person name="Huo F."/>
            <person name="Miao W."/>
            <person name="Ran C."/>
            <person name="Liu Y."/>
            <person name="Zhang J."/>
            <person name="Feng J."/>
            <person name="Wang M."/>
            <person name="Wang M."/>
            <person name="Wang L."/>
            <person name="Yao B."/>
        </authorList>
    </citation>
    <scope>NUCLEOTIDE SEQUENCE [LARGE SCALE GENOMIC DNA]</scope>
    <source>
        <strain evidence="3">Wuqing</strain>
    </source>
</reference>
<feature type="disulfide bond" evidence="1">
    <location>
        <begin position="152"/>
        <end position="169"/>
    </location>
</feature>
<dbReference type="PROSITE" id="PS01186">
    <property type="entry name" value="EGF_2"/>
    <property type="match status" value="1"/>
</dbReference>
<dbReference type="SUPFAM" id="SSF57196">
    <property type="entry name" value="EGF/Laminin"/>
    <property type="match status" value="1"/>
</dbReference>
<proteinExistence type="predicted"/>
<keyword evidence="4" id="KW-1185">Reference proteome</keyword>
<name>A0A0C2ME98_THEKT</name>
<evidence type="ECO:0000259" key="2">
    <source>
        <dbReference type="PROSITE" id="PS50026"/>
    </source>
</evidence>
<dbReference type="Proteomes" id="UP000031668">
    <property type="component" value="Unassembled WGS sequence"/>
</dbReference>
<dbReference type="Gene3D" id="2.10.25.10">
    <property type="entry name" value="Laminin"/>
    <property type="match status" value="1"/>
</dbReference>